<dbReference type="AlphaFoldDB" id="A0A345XSC1"/>
<keyword evidence="3" id="KW-1185">Reference proteome</keyword>
<protein>
    <submittedName>
        <fullName evidence="2">Uncharacterized protein</fullName>
    </submittedName>
</protein>
<evidence type="ECO:0000256" key="1">
    <source>
        <dbReference type="SAM" id="MobiDB-lite"/>
    </source>
</evidence>
<feature type="region of interest" description="Disordered" evidence="1">
    <location>
        <begin position="29"/>
        <end position="49"/>
    </location>
</feature>
<feature type="compositionally biased region" description="Basic and acidic residues" evidence="1">
    <location>
        <begin position="32"/>
        <end position="45"/>
    </location>
</feature>
<evidence type="ECO:0000313" key="2">
    <source>
        <dbReference type="EMBL" id="AXK34537.1"/>
    </source>
</evidence>
<dbReference type="KEGG" id="sarm:DVA86_19675"/>
<accession>A0A345XSC1</accession>
<dbReference type="Proteomes" id="UP000254425">
    <property type="component" value="Chromosome"/>
</dbReference>
<organism evidence="2 3">
    <name type="scientific">Streptomyces armeniacus</name>
    <dbReference type="NCBI Taxonomy" id="83291"/>
    <lineage>
        <taxon>Bacteria</taxon>
        <taxon>Bacillati</taxon>
        <taxon>Actinomycetota</taxon>
        <taxon>Actinomycetes</taxon>
        <taxon>Kitasatosporales</taxon>
        <taxon>Streptomycetaceae</taxon>
        <taxon>Streptomyces</taxon>
    </lineage>
</organism>
<reference evidence="2 3" key="1">
    <citation type="submission" date="2018-07" db="EMBL/GenBank/DDBJ databases">
        <title>Draft genome of the type strain Streptomyces armeniacus ATCC 15676.</title>
        <authorList>
            <person name="Labana P."/>
            <person name="Gosse J.T."/>
            <person name="Boddy C.N."/>
        </authorList>
    </citation>
    <scope>NUCLEOTIDE SEQUENCE [LARGE SCALE GENOMIC DNA]</scope>
    <source>
        <strain evidence="2 3">ATCC 15676</strain>
    </source>
</reference>
<evidence type="ECO:0000313" key="3">
    <source>
        <dbReference type="Proteomes" id="UP000254425"/>
    </source>
</evidence>
<dbReference type="EMBL" id="CP031320">
    <property type="protein sequence ID" value="AXK34537.1"/>
    <property type="molecule type" value="Genomic_DNA"/>
</dbReference>
<proteinExistence type="predicted"/>
<name>A0A345XSC1_9ACTN</name>
<dbReference type="PROSITE" id="PS51257">
    <property type="entry name" value="PROKAR_LIPOPROTEIN"/>
    <property type="match status" value="1"/>
</dbReference>
<gene>
    <name evidence="2" type="ORF">DVA86_19675</name>
</gene>
<sequence length="175" mass="19008">MQSFSKIPFALTLSLTIVILMGCSKSMDSESLEERSKTSAEDKTESMSSQIRDIINVKGKTTESGALVDGWADCPGGDESYRMRHAWSVYEAPNTELSAGMQRLREGLPAQGWEIGKDGPDKSPAKTPEIVAKHGKTGFSVNIKLMLEDKQSPHTSLIAVTVVSPCYREPAGQDS</sequence>